<organism evidence="3 4">
    <name type="scientific">Candidatus Spyradenecus faecavium</name>
    <dbReference type="NCBI Taxonomy" id="2840947"/>
    <lineage>
        <taxon>Bacteria</taxon>
        <taxon>Pseudomonadati</taxon>
        <taxon>Lentisphaerota</taxon>
        <taxon>Lentisphaeria</taxon>
        <taxon>Lentisphaerales</taxon>
        <taxon>Lentisphaeraceae</taxon>
        <taxon>Lentisphaeraceae incertae sedis</taxon>
        <taxon>Candidatus Spyradenecus</taxon>
    </lineage>
</organism>
<evidence type="ECO:0000313" key="4">
    <source>
        <dbReference type="Proteomes" id="UP000886845"/>
    </source>
</evidence>
<dbReference type="AlphaFoldDB" id="A0A9D1T246"/>
<dbReference type="CDD" id="cd01298">
    <property type="entry name" value="ATZ_TRZ_like"/>
    <property type="match status" value="1"/>
</dbReference>
<reference evidence="3" key="1">
    <citation type="submission" date="2020-10" db="EMBL/GenBank/DDBJ databases">
        <authorList>
            <person name="Gilroy R."/>
        </authorList>
    </citation>
    <scope>NUCLEOTIDE SEQUENCE</scope>
    <source>
        <strain evidence="3">35461</strain>
    </source>
</reference>
<accession>A0A9D1T246</accession>
<dbReference type="SUPFAM" id="SSF51556">
    <property type="entry name" value="Metallo-dependent hydrolases"/>
    <property type="match status" value="1"/>
</dbReference>
<dbReference type="PANTHER" id="PTHR43794">
    <property type="entry name" value="AMINOHYDROLASE SSNA-RELATED"/>
    <property type="match status" value="1"/>
</dbReference>
<protein>
    <submittedName>
        <fullName evidence="3">Amidohydrolase</fullName>
    </submittedName>
</protein>
<keyword evidence="1" id="KW-0378">Hydrolase</keyword>
<dbReference type="Gene3D" id="3.20.20.140">
    <property type="entry name" value="Metal-dependent hydrolases"/>
    <property type="match status" value="1"/>
</dbReference>
<dbReference type="SUPFAM" id="SSF51338">
    <property type="entry name" value="Composite domain of metallo-dependent hydrolases"/>
    <property type="match status" value="2"/>
</dbReference>
<comment type="caution">
    <text evidence="3">The sequence shown here is derived from an EMBL/GenBank/DDBJ whole genome shotgun (WGS) entry which is preliminary data.</text>
</comment>
<dbReference type="InterPro" id="IPR050287">
    <property type="entry name" value="MTA/SAH_deaminase"/>
</dbReference>
<dbReference type="InterPro" id="IPR032466">
    <property type="entry name" value="Metal_Hydrolase"/>
</dbReference>
<gene>
    <name evidence="3" type="ORF">IAC79_01715</name>
</gene>
<name>A0A9D1T246_9BACT</name>
<feature type="domain" description="Amidohydrolase-related" evidence="2">
    <location>
        <begin position="52"/>
        <end position="390"/>
    </location>
</feature>
<dbReference type="EMBL" id="DVOR01000056">
    <property type="protein sequence ID" value="HIV08817.1"/>
    <property type="molecule type" value="Genomic_DNA"/>
</dbReference>
<dbReference type="PANTHER" id="PTHR43794:SF11">
    <property type="entry name" value="AMIDOHYDROLASE-RELATED DOMAIN-CONTAINING PROTEIN"/>
    <property type="match status" value="1"/>
</dbReference>
<dbReference type="GO" id="GO:0016810">
    <property type="term" value="F:hydrolase activity, acting on carbon-nitrogen (but not peptide) bonds"/>
    <property type="evidence" value="ECO:0007669"/>
    <property type="project" value="InterPro"/>
</dbReference>
<dbReference type="Pfam" id="PF01979">
    <property type="entry name" value="Amidohydro_1"/>
    <property type="match status" value="1"/>
</dbReference>
<evidence type="ECO:0000259" key="2">
    <source>
        <dbReference type="Pfam" id="PF01979"/>
    </source>
</evidence>
<proteinExistence type="predicted"/>
<dbReference type="Gene3D" id="2.30.40.10">
    <property type="entry name" value="Urease, subunit C, domain 1"/>
    <property type="match status" value="1"/>
</dbReference>
<evidence type="ECO:0000313" key="3">
    <source>
        <dbReference type="EMBL" id="HIV08817.1"/>
    </source>
</evidence>
<dbReference type="InterPro" id="IPR006680">
    <property type="entry name" value="Amidohydro-rel"/>
</dbReference>
<sequence>MFDLILSNALLRGRRVDIAVRGAVFAAVEPAGALAHAEAHARRDCSRFLLRPPFYNTHTHQAMTLLRGIDDDCALMDWLTREIWPREARLTPDAVHAGTRLAILEGLRSGCVAFNDMYFHQPAVIRAAVEMGVRARVGLMFMDQVSDHIENDAALALRDALPPTVGLSLAPHALYTTTPDLLRRVAAQADALGLPLHIHAAETLAETAIAKERFGFDSPIAYLDACGILRPGAVLAHCCHATEADLALIADRGCFVAHCPQSNQKLASGVFPWAKAAAAGVRITVGTDGAASNNGLSMIAEAKAAALSAKLGAGTPDALRFADLDRAVTETAAEALGFPNAGRIAPGADADFILVDLDTPAFAGGGDPDANFVYAADSACVDTVACAGRLLLEGRRLLVADEAALLADARAASETLRAPSPKP</sequence>
<dbReference type="InterPro" id="IPR011059">
    <property type="entry name" value="Metal-dep_hydrolase_composite"/>
</dbReference>
<dbReference type="Proteomes" id="UP000886845">
    <property type="component" value="Unassembled WGS sequence"/>
</dbReference>
<reference evidence="3" key="2">
    <citation type="journal article" date="2021" name="PeerJ">
        <title>Extensive microbial diversity within the chicken gut microbiome revealed by metagenomics and culture.</title>
        <authorList>
            <person name="Gilroy R."/>
            <person name="Ravi A."/>
            <person name="Getino M."/>
            <person name="Pursley I."/>
            <person name="Horton D.L."/>
            <person name="Alikhan N.F."/>
            <person name="Baker D."/>
            <person name="Gharbi K."/>
            <person name="Hall N."/>
            <person name="Watson M."/>
            <person name="Adriaenssens E.M."/>
            <person name="Foster-Nyarko E."/>
            <person name="Jarju S."/>
            <person name="Secka A."/>
            <person name="Antonio M."/>
            <person name="Oren A."/>
            <person name="Chaudhuri R.R."/>
            <person name="La Ragione R."/>
            <person name="Hildebrand F."/>
            <person name="Pallen M.J."/>
        </authorList>
    </citation>
    <scope>NUCLEOTIDE SEQUENCE</scope>
    <source>
        <strain evidence="3">35461</strain>
    </source>
</reference>
<evidence type="ECO:0000256" key="1">
    <source>
        <dbReference type="ARBA" id="ARBA00022801"/>
    </source>
</evidence>